<dbReference type="Gene3D" id="3.40.50.970">
    <property type="match status" value="2"/>
</dbReference>
<evidence type="ECO:0000256" key="5">
    <source>
        <dbReference type="ARBA" id="ARBA00023211"/>
    </source>
</evidence>
<dbReference type="InterPro" id="IPR012001">
    <property type="entry name" value="Thiamin_PyroP_enz_TPP-bd_dom"/>
</dbReference>
<dbReference type="NCBIfam" id="TIGR00173">
    <property type="entry name" value="menD"/>
    <property type="match status" value="1"/>
</dbReference>
<dbReference type="SUPFAM" id="SSF52518">
    <property type="entry name" value="Thiamin diphosphate-binding fold (THDP-binding)"/>
    <property type="match status" value="2"/>
</dbReference>
<dbReference type="EMBL" id="KX897545">
    <property type="protein sequence ID" value="APP88440.1"/>
    <property type="molecule type" value="Genomic_DNA"/>
</dbReference>
<name>A0A1L5YCL7_9EUKA</name>
<keyword evidence="1" id="KW-0808">Transferase</keyword>
<keyword evidence="3" id="KW-0460">Magnesium</keyword>
<evidence type="ECO:0000256" key="1">
    <source>
        <dbReference type="ARBA" id="ARBA00022679"/>
    </source>
</evidence>
<dbReference type="PANTHER" id="PTHR42916:SF1">
    <property type="entry name" value="PROTEIN PHYLLO, CHLOROPLASTIC"/>
    <property type="match status" value="1"/>
</dbReference>
<dbReference type="Pfam" id="PF02776">
    <property type="entry name" value="TPP_enzyme_N"/>
    <property type="match status" value="1"/>
</dbReference>
<evidence type="ECO:0000313" key="8">
    <source>
        <dbReference type="EMBL" id="AQX45207.1"/>
    </source>
</evidence>
<dbReference type="PIRSF" id="PIRSF004983">
    <property type="entry name" value="MenD"/>
    <property type="match status" value="1"/>
</dbReference>
<geneLocation type="plastid" evidence="7"/>
<dbReference type="CDD" id="cd02009">
    <property type="entry name" value="TPP_SHCHC_synthase"/>
    <property type="match status" value="1"/>
</dbReference>
<dbReference type="GO" id="GO:0046872">
    <property type="term" value="F:metal ion binding"/>
    <property type="evidence" value="ECO:0007669"/>
    <property type="project" value="UniProtKB-KW"/>
</dbReference>
<evidence type="ECO:0000256" key="2">
    <source>
        <dbReference type="ARBA" id="ARBA00022723"/>
    </source>
</evidence>
<sequence length="621" mass="68406">MRKYHWSVCVASRSCHCLELSVPTASANLLSSLHLLKAFFMLGLRRLVICPGSRSGPLAVAAGILERKCNLQLFTCIDERSAAFFALGAARASGTAVAIVTTSGTAVANLLPALVEADKSGIPLLILTADRPSSLKNCGSNQTVAQERFLTSACRWLGNGSLQGLSTMSYCAINLLAERAWVEAHGIPSGPVHLNLPLDEPLHITAEDLQKLLDTYRFDCPTKPKKLDSVNIDYLGCEQFGEIPCFTSDQPGVIVVGPWRGSNLQYPAFIKSIVCFQRHTNWPIFADPLSGLRGCSELKSITTYDLFLDKIPADIGIRQILRLGPMPASRQLQQWIKKTGGSQILITEGDTRPQDFLHLAQQWSGGFSAWCNCLPEQFWNMTSNSTSLDINSWLQCIEVKTQNLLSQNLSLVGAIREPSLARILENLIPTDWPIMLASSSPVRDWENFTQNITPHTVEGFRGSSGIDGTLSLAMGLTSIYGRLVLISGDLALLHDSNGWLWQQQISQLKGQLIVLVIDNGGGGIFEQLKIRPKSEGLRYKSVMDFEKLFTMPQSADHRILAAAHNISSYVITSAENIKSALERAYSQSVTLLYVGTNRFYDAHLRQEIRSKVVPIMKQHLP</sequence>
<evidence type="ECO:0000256" key="3">
    <source>
        <dbReference type="ARBA" id="ARBA00022842"/>
    </source>
</evidence>
<keyword evidence="2" id="KW-0479">Metal-binding</keyword>
<feature type="domain" description="Thiamine pyrophosphate enzyme N-terminal TPP-binding" evidence="6">
    <location>
        <begin position="42"/>
        <end position="142"/>
    </location>
</feature>
<dbReference type="GO" id="GO:0030976">
    <property type="term" value="F:thiamine pyrophosphate binding"/>
    <property type="evidence" value="ECO:0007669"/>
    <property type="project" value="InterPro"/>
</dbReference>
<keyword evidence="4" id="KW-0786">Thiamine pyrophosphate</keyword>
<dbReference type="AlphaFoldDB" id="A0A1L5YCL7"/>
<keyword evidence="5" id="KW-0464">Manganese</keyword>
<organism evidence="7">
    <name type="scientific">Paulinella micropora</name>
    <dbReference type="NCBI Taxonomy" id="1928728"/>
    <lineage>
        <taxon>Eukaryota</taxon>
        <taxon>Sar</taxon>
        <taxon>Rhizaria</taxon>
        <taxon>Cercozoa</taxon>
        <taxon>Imbricatea</taxon>
        <taxon>Silicofilosea</taxon>
        <taxon>Euglyphida</taxon>
        <taxon>Paulinellidae</taxon>
        <taxon>Paulinella</taxon>
    </lineage>
</organism>
<dbReference type="CDD" id="cd07037">
    <property type="entry name" value="TPP_PYR_MenD"/>
    <property type="match status" value="1"/>
</dbReference>
<evidence type="ECO:0000259" key="6">
    <source>
        <dbReference type="Pfam" id="PF02776"/>
    </source>
</evidence>
<reference evidence="7" key="1">
    <citation type="journal article" date="2017" name="Protist">
        <title>Diversity of the Photosynthetic Paulinella Species, with the Description of Paulinella micropora sp. nov. and the Chromatophore Genome Sequence for strain KR01.</title>
        <authorList>
            <person name="Lhee D."/>
            <person name="Yang E.C."/>
            <person name="Kim J.I."/>
            <person name="Nakayama T."/>
            <person name="Zuccarello G."/>
            <person name="Andersen R.A."/>
            <person name="Yoon H.S."/>
        </authorList>
    </citation>
    <scope>NUCLEOTIDE SEQUENCE</scope>
    <source>
        <strain evidence="8">FK01</strain>
        <strain evidence="7">KR01</strain>
    </source>
</reference>
<dbReference type="Gene3D" id="3.40.50.1220">
    <property type="entry name" value="TPP-binding domain"/>
    <property type="match status" value="1"/>
</dbReference>
<accession>A0A1L5YCL7</accession>
<dbReference type="EMBL" id="KY124271">
    <property type="protein sequence ID" value="AQX45207.1"/>
    <property type="molecule type" value="Genomic_DNA"/>
</dbReference>
<evidence type="ECO:0000256" key="4">
    <source>
        <dbReference type="ARBA" id="ARBA00023052"/>
    </source>
</evidence>
<dbReference type="HAMAP" id="MF_01659">
    <property type="entry name" value="MenD"/>
    <property type="match status" value="1"/>
</dbReference>
<dbReference type="GO" id="GO:0070204">
    <property type="term" value="F:2-succinyl-5-enolpyruvyl-6-hydroxy-3-cyclohexene-1-carboxylic-acid synthase activity"/>
    <property type="evidence" value="ECO:0007669"/>
    <property type="project" value="InterPro"/>
</dbReference>
<dbReference type="InterPro" id="IPR029061">
    <property type="entry name" value="THDP-binding"/>
</dbReference>
<dbReference type="GO" id="GO:0009234">
    <property type="term" value="P:menaquinone biosynthetic process"/>
    <property type="evidence" value="ECO:0007669"/>
    <property type="project" value="InterPro"/>
</dbReference>
<protein>
    <submittedName>
        <fullName evidence="7">Menaquinone biosynthesis protein</fullName>
    </submittedName>
</protein>
<evidence type="ECO:0000313" key="7">
    <source>
        <dbReference type="EMBL" id="APP88440.1"/>
    </source>
</evidence>
<keyword evidence="7" id="KW-0934">Plastid</keyword>
<dbReference type="InterPro" id="IPR004433">
    <property type="entry name" value="MenaQ_synth_MenD"/>
</dbReference>
<dbReference type="PANTHER" id="PTHR42916">
    <property type="entry name" value="2-SUCCINYL-5-ENOLPYRUVYL-6-HYDROXY-3-CYCLOHEXENE-1-CARBOXYLATE SYNTHASE"/>
    <property type="match status" value="1"/>
</dbReference>
<proteinExistence type="inferred from homology"/>
<gene>
    <name evidence="7" type="primary">menD</name>
    <name evidence="7" type="ORF">PCKR_674</name>
    <name evidence="8" type="ORF">PFK_674</name>
</gene>